<dbReference type="Gene3D" id="3.40.50.1820">
    <property type="entry name" value="alpha/beta hydrolase"/>
    <property type="match status" value="1"/>
</dbReference>
<feature type="compositionally biased region" description="Low complexity" evidence="7">
    <location>
        <begin position="97"/>
        <end position="108"/>
    </location>
</feature>
<accession>A0A8T0GRA0</accession>
<dbReference type="GO" id="GO:0005783">
    <property type="term" value="C:endoplasmic reticulum"/>
    <property type="evidence" value="ECO:0007669"/>
    <property type="project" value="UniProtKB-SubCell"/>
</dbReference>
<dbReference type="AlphaFoldDB" id="A0A8T0GRA0"/>
<sequence>MYFCRWIQLADIEFIFVAFDAFGGALGSHFNHFQASKYVLHLTRSYTICALFDFRAAMGAVQGKPERTVSVERTVQVEQERTQSDVETQHSSKQPHGSGRTTRSSRNNRAIHQDYEPWKQWNPAQKSSRLDPKRVIDIAFFHGLQVGDGKHARESAWTNSDKVCWPRDWLPSKLQQTLQGYTMRVLGIEYNAQATEHRSGLFGVRANGHKRVANGLFQSLVNSKSCSLGKKPFVLVGHSYGGIVIKSLVVICNDLARTKRDPSRASPGEIRAIDAASAFMNNLKGYVFYGVPQRGSNLANYANWTNKFVPLCLGGSVCNDLVPFKQEILDLTTKFEAAIKGRDIMQFAFGETKKTGTFVKCMVVDHSSAQGNLDNTEFMELQGTNHRTVCKPKSEEGEGFTKFVELMEDIIRREVEVIDRVQAVPLTAPNASSPGVQVPVSSKWPRWPRWRKSAESTTRKLFAYGSCRRDDDLLPLMTHDKTISSSKFTHDSRKEK</sequence>
<comment type="caution">
    <text evidence="8">The sequence shown here is derived from an EMBL/GenBank/DDBJ whole genome shotgun (WGS) entry which is preliminary data.</text>
</comment>
<evidence type="ECO:0000313" key="8">
    <source>
        <dbReference type="EMBL" id="KAG0559502.1"/>
    </source>
</evidence>
<feature type="compositionally biased region" description="Basic and acidic residues" evidence="7">
    <location>
        <begin position="78"/>
        <end position="90"/>
    </location>
</feature>
<evidence type="ECO:0000256" key="4">
    <source>
        <dbReference type="ARBA" id="ARBA00022824"/>
    </source>
</evidence>
<gene>
    <name evidence="8" type="ORF">KC19_10G110100</name>
</gene>
<dbReference type="GO" id="GO:0016020">
    <property type="term" value="C:membrane"/>
    <property type="evidence" value="ECO:0007669"/>
    <property type="project" value="UniProtKB-SubCell"/>
</dbReference>
<keyword evidence="6" id="KW-0472">Membrane</keyword>
<comment type="subcellular location">
    <subcellularLocation>
        <location evidence="2">Endoplasmic reticulum</location>
    </subcellularLocation>
    <subcellularLocation>
        <location evidence="3">Membrane</location>
    </subcellularLocation>
    <subcellularLocation>
        <location evidence="1">Mitochondrion</location>
    </subcellularLocation>
</comment>
<name>A0A8T0GRA0_CERPU</name>
<evidence type="ECO:0000256" key="2">
    <source>
        <dbReference type="ARBA" id="ARBA00004240"/>
    </source>
</evidence>
<evidence type="ECO:0000256" key="6">
    <source>
        <dbReference type="ARBA" id="ARBA00023136"/>
    </source>
</evidence>
<evidence type="ECO:0000256" key="1">
    <source>
        <dbReference type="ARBA" id="ARBA00004173"/>
    </source>
</evidence>
<keyword evidence="5" id="KW-0496">Mitochondrion</keyword>
<evidence type="ECO:0000256" key="5">
    <source>
        <dbReference type="ARBA" id="ARBA00023128"/>
    </source>
</evidence>
<evidence type="ECO:0000256" key="3">
    <source>
        <dbReference type="ARBA" id="ARBA00004370"/>
    </source>
</evidence>
<evidence type="ECO:0000256" key="7">
    <source>
        <dbReference type="SAM" id="MobiDB-lite"/>
    </source>
</evidence>
<evidence type="ECO:0000313" key="9">
    <source>
        <dbReference type="Proteomes" id="UP000822688"/>
    </source>
</evidence>
<organism evidence="8 9">
    <name type="scientific">Ceratodon purpureus</name>
    <name type="common">Fire moss</name>
    <name type="synonym">Dicranum purpureum</name>
    <dbReference type="NCBI Taxonomy" id="3225"/>
    <lineage>
        <taxon>Eukaryota</taxon>
        <taxon>Viridiplantae</taxon>
        <taxon>Streptophyta</taxon>
        <taxon>Embryophyta</taxon>
        <taxon>Bryophyta</taxon>
        <taxon>Bryophytina</taxon>
        <taxon>Bryopsida</taxon>
        <taxon>Dicranidae</taxon>
        <taxon>Pseudoditrichales</taxon>
        <taxon>Ditrichaceae</taxon>
        <taxon>Ceratodon</taxon>
    </lineage>
</organism>
<dbReference type="PANTHER" id="PTHR48182">
    <property type="entry name" value="PROTEIN SERAC1"/>
    <property type="match status" value="1"/>
</dbReference>
<dbReference type="Proteomes" id="UP000822688">
    <property type="component" value="Chromosome 10"/>
</dbReference>
<feature type="region of interest" description="Disordered" evidence="7">
    <location>
        <begin position="68"/>
        <end position="108"/>
    </location>
</feature>
<protein>
    <submittedName>
        <fullName evidence="8">Uncharacterized protein</fullName>
    </submittedName>
</protein>
<dbReference type="GO" id="GO:0005739">
    <property type="term" value="C:mitochondrion"/>
    <property type="evidence" value="ECO:0007669"/>
    <property type="project" value="UniProtKB-SubCell"/>
</dbReference>
<dbReference type="PANTHER" id="PTHR48182:SF2">
    <property type="entry name" value="PROTEIN SERAC1"/>
    <property type="match status" value="1"/>
</dbReference>
<dbReference type="EMBL" id="CM026431">
    <property type="protein sequence ID" value="KAG0559502.1"/>
    <property type="molecule type" value="Genomic_DNA"/>
</dbReference>
<keyword evidence="4" id="KW-0256">Endoplasmic reticulum</keyword>
<dbReference type="InterPro" id="IPR052374">
    <property type="entry name" value="SERAC1"/>
</dbReference>
<dbReference type="InterPro" id="IPR029058">
    <property type="entry name" value="AB_hydrolase_fold"/>
</dbReference>
<keyword evidence="9" id="KW-1185">Reference proteome</keyword>
<proteinExistence type="predicted"/>
<dbReference type="SUPFAM" id="SSF53474">
    <property type="entry name" value="alpha/beta-Hydrolases"/>
    <property type="match status" value="1"/>
</dbReference>
<reference evidence="8" key="1">
    <citation type="submission" date="2020-06" db="EMBL/GenBank/DDBJ databases">
        <title>WGS assembly of Ceratodon purpureus strain R40.</title>
        <authorList>
            <person name="Carey S.B."/>
            <person name="Jenkins J."/>
            <person name="Shu S."/>
            <person name="Lovell J.T."/>
            <person name="Sreedasyam A."/>
            <person name="Maumus F."/>
            <person name="Tiley G.P."/>
            <person name="Fernandez-Pozo N."/>
            <person name="Barry K."/>
            <person name="Chen C."/>
            <person name="Wang M."/>
            <person name="Lipzen A."/>
            <person name="Daum C."/>
            <person name="Saski C.A."/>
            <person name="Payton A.C."/>
            <person name="Mcbreen J.C."/>
            <person name="Conrad R.E."/>
            <person name="Kollar L.M."/>
            <person name="Olsson S."/>
            <person name="Huttunen S."/>
            <person name="Landis J.B."/>
            <person name="Wickett N.J."/>
            <person name="Johnson M.G."/>
            <person name="Rensing S.A."/>
            <person name="Grimwood J."/>
            <person name="Schmutz J."/>
            <person name="Mcdaniel S.F."/>
        </authorList>
    </citation>
    <scope>NUCLEOTIDE SEQUENCE</scope>
    <source>
        <strain evidence="8">R40</strain>
    </source>
</reference>